<keyword evidence="2" id="KW-0812">Transmembrane</keyword>
<dbReference type="AlphaFoldDB" id="A0A2H3BK70"/>
<dbReference type="InterPro" id="IPR009078">
    <property type="entry name" value="Ferritin-like_SF"/>
</dbReference>
<dbReference type="SUPFAM" id="SSF47240">
    <property type="entry name" value="Ferritin-like"/>
    <property type="match status" value="1"/>
</dbReference>
<keyword evidence="2" id="KW-0472">Membrane</keyword>
<proteinExistence type="inferred from homology"/>
<dbReference type="Proteomes" id="UP000218334">
    <property type="component" value="Unassembled WGS sequence"/>
</dbReference>
<dbReference type="Gene3D" id="1.10.620.20">
    <property type="entry name" value="Ribonucleotide Reductase, subunit A"/>
    <property type="match status" value="1"/>
</dbReference>
<sequence length="325" mass="37718">MTETPRASEFHVEPVLTASEERLVLLPIRYPEAYKFYKKAQASIWSAEEMNLAQDRVQWESSLTEQERAMFRHVLAFFATADSIVGENLVERFACEVQVPEFRLFYVFQAMIENVHWEVYSLLIDTFIRDPQEQHSLFHAFNEIPGVRRKAAWALKWIQSEQSFATRIVAFAAVEGIFFSGSFATIFWLKKRGLMPGFTFSNELIARDEALHTQFACYVYLKLRNQLDVDASEVEQLFWQDALKQPLLGMNAEGMIQYIKFVTDHLLVDLGSGRFYNSSNPFDFVEMISLEGKTNFFEKRVSDYSKPYVGRSGDTEHTFTTDAEF</sequence>
<evidence type="ECO:0000313" key="4">
    <source>
        <dbReference type="Proteomes" id="UP000218334"/>
    </source>
</evidence>
<dbReference type="InterPro" id="IPR012348">
    <property type="entry name" value="RNR-like"/>
</dbReference>
<feature type="transmembrane region" description="Helical" evidence="2">
    <location>
        <begin position="168"/>
        <end position="189"/>
    </location>
</feature>
<dbReference type="STRING" id="1076256.A0A2H3BK70"/>
<dbReference type="InterPro" id="IPR000358">
    <property type="entry name" value="RNR_small_fam"/>
</dbReference>
<dbReference type="EMBL" id="KZ293429">
    <property type="protein sequence ID" value="PBK69304.1"/>
    <property type="molecule type" value="Genomic_DNA"/>
</dbReference>
<dbReference type="PANTHER" id="PTHR23409:SF18">
    <property type="entry name" value="RIBONUCLEOSIDE-DIPHOSPHATE REDUCTASE SUBUNIT M2"/>
    <property type="match status" value="1"/>
</dbReference>
<evidence type="ECO:0000256" key="2">
    <source>
        <dbReference type="SAM" id="Phobius"/>
    </source>
</evidence>
<dbReference type="InterPro" id="IPR033909">
    <property type="entry name" value="RNR_small"/>
</dbReference>
<reference evidence="4" key="1">
    <citation type="journal article" date="2017" name="Nat. Ecol. Evol.">
        <title>Genome expansion and lineage-specific genetic innovations in the forest pathogenic fungi Armillaria.</title>
        <authorList>
            <person name="Sipos G."/>
            <person name="Prasanna A.N."/>
            <person name="Walter M.C."/>
            <person name="O'Connor E."/>
            <person name="Balint B."/>
            <person name="Krizsan K."/>
            <person name="Kiss B."/>
            <person name="Hess J."/>
            <person name="Varga T."/>
            <person name="Slot J."/>
            <person name="Riley R."/>
            <person name="Boka B."/>
            <person name="Rigling D."/>
            <person name="Barry K."/>
            <person name="Lee J."/>
            <person name="Mihaltcheva S."/>
            <person name="LaButti K."/>
            <person name="Lipzen A."/>
            <person name="Waldron R."/>
            <person name="Moloney N.M."/>
            <person name="Sperisen C."/>
            <person name="Kredics L."/>
            <person name="Vagvoelgyi C."/>
            <person name="Patrignani A."/>
            <person name="Fitzpatrick D."/>
            <person name="Nagy I."/>
            <person name="Doyle S."/>
            <person name="Anderson J.B."/>
            <person name="Grigoriev I.V."/>
            <person name="Gueldener U."/>
            <person name="Muensterkoetter M."/>
            <person name="Nagy L.G."/>
        </authorList>
    </citation>
    <scope>NUCLEOTIDE SEQUENCE [LARGE SCALE GENOMIC DNA]</scope>
    <source>
        <strain evidence="4">28-4</strain>
    </source>
</reference>
<protein>
    <submittedName>
        <fullName evidence="3">Ribonucleotide reductase small subunit</fullName>
    </submittedName>
</protein>
<comment type="similarity">
    <text evidence="1">Belongs to the ribonucleoside diphosphate reductase small chain family.</text>
</comment>
<dbReference type="PANTHER" id="PTHR23409">
    <property type="entry name" value="RIBONUCLEOSIDE-DIPHOSPHATE REDUCTASE SMALL CHAIN"/>
    <property type="match status" value="1"/>
</dbReference>
<accession>A0A2H3BK70</accession>
<dbReference type="CDD" id="cd01049">
    <property type="entry name" value="RNRR2"/>
    <property type="match status" value="1"/>
</dbReference>
<evidence type="ECO:0000313" key="3">
    <source>
        <dbReference type="EMBL" id="PBK69304.1"/>
    </source>
</evidence>
<dbReference type="GO" id="GO:0016491">
    <property type="term" value="F:oxidoreductase activity"/>
    <property type="evidence" value="ECO:0007669"/>
    <property type="project" value="InterPro"/>
</dbReference>
<keyword evidence="4" id="KW-1185">Reference proteome</keyword>
<evidence type="ECO:0000256" key="1">
    <source>
        <dbReference type="ARBA" id="ARBA00009303"/>
    </source>
</evidence>
<dbReference type="Pfam" id="PF00268">
    <property type="entry name" value="Ribonuc_red_sm"/>
    <property type="match status" value="1"/>
</dbReference>
<organism evidence="3 4">
    <name type="scientific">Armillaria solidipes</name>
    <dbReference type="NCBI Taxonomy" id="1076256"/>
    <lineage>
        <taxon>Eukaryota</taxon>
        <taxon>Fungi</taxon>
        <taxon>Dikarya</taxon>
        <taxon>Basidiomycota</taxon>
        <taxon>Agaricomycotina</taxon>
        <taxon>Agaricomycetes</taxon>
        <taxon>Agaricomycetidae</taxon>
        <taxon>Agaricales</taxon>
        <taxon>Marasmiineae</taxon>
        <taxon>Physalacriaceae</taxon>
        <taxon>Armillaria</taxon>
    </lineage>
</organism>
<name>A0A2H3BK70_9AGAR</name>
<dbReference type="GO" id="GO:0009263">
    <property type="term" value="P:deoxyribonucleotide biosynthetic process"/>
    <property type="evidence" value="ECO:0007669"/>
    <property type="project" value="InterPro"/>
</dbReference>
<keyword evidence="2" id="KW-1133">Transmembrane helix</keyword>
<gene>
    <name evidence="3" type="ORF">ARMSODRAFT_995373</name>
</gene>